<dbReference type="EMBL" id="BSRI01000001">
    <property type="protein sequence ID" value="GLV54182.1"/>
    <property type="molecule type" value="Genomic_DNA"/>
</dbReference>
<dbReference type="InterPro" id="IPR000182">
    <property type="entry name" value="GNAT_dom"/>
</dbReference>
<gene>
    <name evidence="4" type="ORF">KDH_10300</name>
</gene>
<name>A0ABQ6FMY5_9CHLR</name>
<sequence>MIIQKQGLIESRGLDATTLTEIEELARICNQHEGLDLKINLNVLHKRPEDQLSDFLYYADEQLVGFLPLFSFNGQEGELCGMVHPEYRRRGIFRTLFNAACQEARRRKLPSLLLIAEQASPAGQAFIRQYATTYDHSEYKMILTEFHAPENFKEDLLFRPATVYDLPAMSTITAEAFGIPGEEVDWYTPESLTQPDHRYYIGEMNGTVIGKIDVHHAKDSSSILGFAVVAEQRGKGYGRHILARTVQEIIKGGQQNIWLEVVTENKNALSLYQSVGFQETGSYDYSRLSLSN</sequence>
<evidence type="ECO:0000259" key="3">
    <source>
        <dbReference type="PROSITE" id="PS51186"/>
    </source>
</evidence>
<proteinExistence type="predicted"/>
<keyword evidence="1" id="KW-0808">Transferase</keyword>
<dbReference type="InterPro" id="IPR050832">
    <property type="entry name" value="Bact_Acetyltransf"/>
</dbReference>
<dbReference type="PANTHER" id="PTHR43877:SF2">
    <property type="entry name" value="AMINOALKYLPHOSPHONATE N-ACETYLTRANSFERASE-RELATED"/>
    <property type="match status" value="1"/>
</dbReference>
<organism evidence="4 5">
    <name type="scientific">Dictyobacter halimunensis</name>
    <dbReference type="NCBI Taxonomy" id="3026934"/>
    <lineage>
        <taxon>Bacteria</taxon>
        <taxon>Bacillati</taxon>
        <taxon>Chloroflexota</taxon>
        <taxon>Ktedonobacteria</taxon>
        <taxon>Ktedonobacterales</taxon>
        <taxon>Dictyobacteraceae</taxon>
        <taxon>Dictyobacter</taxon>
    </lineage>
</organism>
<evidence type="ECO:0000313" key="5">
    <source>
        <dbReference type="Proteomes" id="UP001344906"/>
    </source>
</evidence>
<evidence type="ECO:0000256" key="2">
    <source>
        <dbReference type="ARBA" id="ARBA00023315"/>
    </source>
</evidence>
<dbReference type="CDD" id="cd04301">
    <property type="entry name" value="NAT_SF"/>
    <property type="match status" value="2"/>
</dbReference>
<dbReference type="Proteomes" id="UP001344906">
    <property type="component" value="Unassembled WGS sequence"/>
</dbReference>
<dbReference type="SUPFAM" id="SSF55729">
    <property type="entry name" value="Acyl-CoA N-acyltransferases (Nat)"/>
    <property type="match status" value="2"/>
</dbReference>
<keyword evidence="5" id="KW-1185">Reference proteome</keyword>
<protein>
    <submittedName>
        <fullName evidence="4">GNAT family N-acetyltransferase</fullName>
    </submittedName>
</protein>
<dbReference type="Pfam" id="PF00583">
    <property type="entry name" value="Acetyltransf_1"/>
    <property type="match status" value="2"/>
</dbReference>
<dbReference type="RefSeq" id="WP_338247890.1">
    <property type="nucleotide sequence ID" value="NZ_BSRI01000001.1"/>
</dbReference>
<dbReference type="PANTHER" id="PTHR43877">
    <property type="entry name" value="AMINOALKYLPHOSPHONATE N-ACETYLTRANSFERASE-RELATED-RELATED"/>
    <property type="match status" value="1"/>
</dbReference>
<keyword evidence="2" id="KW-0012">Acyltransferase</keyword>
<accession>A0ABQ6FMY5</accession>
<feature type="domain" description="N-acetyltransferase" evidence="3">
    <location>
        <begin position="14"/>
        <end position="146"/>
    </location>
</feature>
<feature type="domain" description="N-acetyltransferase" evidence="3">
    <location>
        <begin position="156"/>
        <end position="292"/>
    </location>
</feature>
<evidence type="ECO:0000313" key="4">
    <source>
        <dbReference type="EMBL" id="GLV54182.1"/>
    </source>
</evidence>
<dbReference type="PROSITE" id="PS51186">
    <property type="entry name" value="GNAT"/>
    <property type="match status" value="2"/>
</dbReference>
<dbReference type="Gene3D" id="3.40.630.30">
    <property type="match status" value="2"/>
</dbReference>
<comment type="caution">
    <text evidence="4">The sequence shown here is derived from an EMBL/GenBank/DDBJ whole genome shotgun (WGS) entry which is preliminary data.</text>
</comment>
<dbReference type="InterPro" id="IPR016181">
    <property type="entry name" value="Acyl_CoA_acyltransferase"/>
</dbReference>
<evidence type="ECO:0000256" key="1">
    <source>
        <dbReference type="ARBA" id="ARBA00022679"/>
    </source>
</evidence>
<reference evidence="4 5" key="1">
    <citation type="submission" date="2023-02" db="EMBL/GenBank/DDBJ databases">
        <title>Dictyobacter halimunensis sp. nov., a new member of the class Ktedonobacteria from forest soil in a geothermal area.</title>
        <authorList>
            <person name="Rachmania M.K."/>
            <person name="Ningsih F."/>
            <person name="Sakai Y."/>
            <person name="Yabe S."/>
            <person name="Yokota A."/>
            <person name="Sjamsuridzal W."/>
        </authorList>
    </citation>
    <scope>NUCLEOTIDE SEQUENCE [LARGE SCALE GENOMIC DNA]</scope>
    <source>
        <strain evidence="4 5">S3.2.2.5</strain>
    </source>
</reference>